<dbReference type="InterPro" id="IPR012338">
    <property type="entry name" value="Beta-lactam/transpept-like"/>
</dbReference>
<reference evidence="15" key="1">
    <citation type="journal article" date="2020" name="Biotechnol. Biofuels">
        <title>New insights from the biogas microbiome by comprehensive genome-resolved metagenomics of nearly 1600 species originating from multiple anaerobic digesters.</title>
        <authorList>
            <person name="Campanaro S."/>
            <person name="Treu L."/>
            <person name="Rodriguez-R L.M."/>
            <person name="Kovalovszki A."/>
            <person name="Ziels R.M."/>
            <person name="Maus I."/>
            <person name="Zhu X."/>
            <person name="Kougias P.G."/>
            <person name="Basile A."/>
            <person name="Luo G."/>
            <person name="Schluter A."/>
            <person name="Konstantinidis K.T."/>
            <person name="Angelidaki I."/>
        </authorList>
    </citation>
    <scope>NUCLEOTIDE SEQUENCE</scope>
    <source>
        <strain evidence="15">AS06rmzACSIP_7</strain>
    </source>
</reference>
<evidence type="ECO:0000256" key="10">
    <source>
        <dbReference type="ARBA" id="ARBA00044770"/>
    </source>
</evidence>
<dbReference type="GO" id="GO:0009252">
    <property type="term" value="P:peptidoglycan biosynthetic process"/>
    <property type="evidence" value="ECO:0007669"/>
    <property type="project" value="InterPro"/>
</dbReference>
<dbReference type="Proteomes" id="UP000777265">
    <property type="component" value="Unassembled WGS sequence"/>
</dbReference>
<dbReference type="Gene3D" id="3.40.710.10">
    <property type="entry name" value="DD-peptidase/beta-lactamase superfamily"/>
    <property type="match status" value="1"/>
</dbReference>
<evidence type="ECO:0000256" key="5">
    <source>
        <dbReference type="ARBA" id="ARBA00022670"/>
    </source>
</evidence>
<name>A0A971S290_9BACT</name>
<evidence type="ECO:0000256" key="1">
    <source>
        <dbReference type="ARBA" id="ARBA00004752"/>
    </source>
</evidence>
<comment type="catalytic activity">
    <reaction evidence="11">
        <text>[GlcNAc-(1-&gt;4)-Mur2Ac(oyl-L-Ala-gamma-D-Glu-L-Lys-D-Ala-D-Ala)](n)-di-trans,octa-cis-undecaprenyl diphosphate + beta-D-GlcNAc-(1-&gt;4)-Mur2Ac(oyl-L-Ala-gamma-D-Glu-L-Lys-D-Ala-D-Ala)-di-trans,octa-cis-undecaprenyl diphosphate = [GlcNAc-(1-&gt;4)-Mur2Ac(oyl-L-Ala-gamma-D-Glu-L-Lys-D-Ala-D-Ala)](n+1)-di-trans,octa-cis-undecaprenyl diphosphate + di-trans,octa-cis-undecaprenyl diphosphate + H(+)</text>
        <dbReference type="Rhea" id="RHEA:23708"/>
        <dbReference type="Rhea" id="RHEA-COMP:9602"/>
        <dbReference type="Rhea" id="RHEA-COMP:9603"/>
        <dbReference type="ChEBI" id="CHEBI:15378"/>
        <dbReference type="ChEBI" id="CHEBI:58405"/>
        <dbReference type="ChEBI" id="CHEBI:60033"/>
        <dbReference type="ChEBI" id="CHEBI:78435"/>
        <dbReference type="EC" id="2.4.99.28"/>
    </reaction>
</comment>
<dbReference type="GO" id="GO:0030288">
    <property type="term" value="C:outer membrane-bounded periplasmic space"/>
    <property type="evidence" value="ECO:0007669"/>
    <property type="project" value="TreeGrafter"/>
</dbReference>
<keyword evidence="5" id="KW-0645">Protease</keyword>
<dbReference type="GO" id="GO:0008658">
    <property type="term" value="F:penicillin binding"/>
    <property type="evidence" value="ECO:0007669"/>
    <property type="project" value="InterPro"/>
</dbReference>
<evidence type="ECO:0000259" key="13">
    <source>
        <dbReference type="Pfam" id="PF00912"/>
    </source>
</evidence>
<dbReference type="Gene3D" id="1.10.3810.10">
    <property type="entry name" value="Biosynthetic peptidoglycan transglycosylase-like"/>
    <property type="match status" value="1"/>
</dbReference>
<feature type="domain" description="Glycosyl transferase family 51" evidence="13">
    <location>
        <begin position="47"/>
        <end position="212"/>
    </location>
</feature>
<dbReference type="InterPro" id="IPR023346">
    <property type="entry name" value="Lysozyme-like_dom_sf"/>
</dbReference>
<proteinExistence type="inferred from homology"/>
<comment type="pathway">
    <text evidence="1">Cell wall biogenesis; peptidoglycan biosynthesis.</text>
</comment>
<dbReference type="InterPro" id="IPR050396">
    <property type="entry name" value="Glycosyltr_51/Transpeptidase"/>
</dbReference>
<dbReference type="AlphaFoldDB" id="A0A971S290"/>
<evidence type="ECO:0000256" key="4">
    <source>
        <dbReference type="ARBA" id="ARBA00022645"/>
    </source>
</evidence>
<reference evidence="15" key="2">
    <citation type="submission" date="2020-01" db="EMBL/GenBank/DDBJ databases">
        <authorList>
            <person name="Campanaro S."/>
        </authorList>
    </citation>
    <scope>NUCLEOTIDE SEQUENCE</scope>
    <source>
        <strain evidence="15">AS06rmzACSIP_7</strain>
    </source>
</reference>
<evidence type="ECO:0000259" key="14">
    <source>
        <dbReference type="Pfam" id="PF06832"/>
    </source>
</evidence>
<evidence type="ECO:0000256" key="9">
    <source>
        <dbReference type="ARBA" id="ARBA00023268"/>
    </source>
</evidence>
<dbReference type="EC" id="2.4.99.28" evidence="10"/>
<dbReference type="PANTHER" id="PTHR32282">
    <property type="entry name" value="BINDING PROTEIN TRANSPEPTIDASE, PUTATIVE-RELATED"/>
    <property type="match status" value="1"/>
</dbReference>
<evidence type="ECO:0000256" key="8">
    <source>
        <dbReference type="ARBA" id="ARBA00022801"/>
    </source>
</evidence>
<dbReference type="SUPFAM" id="SSF56601">
    <property type="entry name" value="beta-lactamase/transpeptidase-like"/>
    <property type="match status" value="1"/>
</dbReference>
<dbReference type="SUPFAM" id="SSF53955">
    <property type="entry name" value="Lysozyme-like"/>
    <property type="match status" value="1"/>
</dbReference>
<evidence type="ECO:0000256" key="3">
    <source>
        <dbReference type="ARBA" id="ARBA00007739"/>
    </source>
</evidence>
<feature type="domain" description="Penicillin-binding protein transpeptidase" evidence="12">
    <location>
        <begin position="302"/>
        <end position="534"/>
    </location>
</feature>
<evidence type="ECO:0000256" key="2">
    <source>
        <dbReference type="ARBA" id="ARBA00007090"/>
    </source>
</evidence>
<keyword evidence="6" id="KW-0328">Glycosyltransferase</keyword>
<sequence length="705" mass="78210">MALVSVCLVLWAFIDLHRGSDRKRLPSFYEVKEGYQESDAVLLDRHGEVIHTLRVDAEGRRLEWVALRDISPAMVRAVLQVEDKRFYDHNGVDWHAVGAAMFSNLRTHCLRGASTITMQVVSILDKGLKPNRGGRRGLAQKWEQARAAVSLEKRWTKDRILEVYLNLISFRGELEGIGAASQGLFNKEPSGLSEPEAYLLASLVTSPNASSTVAVGRACRLSKIAKASCSCGDIQAAGEKAFSRPYRIRPSAALAPHVARMLLREGAGGKVVSTLDKRLQQFVRETLAQTVGVLKGKNVYDGAAMVAENKSGEILAYVGNTGTSPATVFVDGIRALRQAGSTLKPFLYEFAIEKNFLTPASVLEDSPLHVTTATGIYVPQNYDKIFRGPVSVRTALSSSMNVPAVRTLLLVGVAPFVERLRDLGFASLTEEPEFYGYSIALGSADVALYELVNAYRVLANNGMQSEMRLTFKGKKTRTRAVLDEKAVFLISHILSDRQARRTTFGLENPLSTRFWTAAKTGTSKDMRDNWCIGFSDTYTAGVWVGNFSGEPMRDVTGITGAAPVWLEIMNYLHREKTSKAPKPPRGIVSTHVRFQGDMESFRDEWFIEGTEPVSAVKLDRVHAKPRIIYPVNESLISIDPEIPEGLQRVPFRFEPATQRFEWTLNDRRIGADVPRHLWKPERGTYVLGIVNKEGTVLDSVTFTVR</sequence>
<dbReference type="Pfam" id="PF00905">
    <property type="entry name" value="Transpeptidase"/>
    <property type="match status" value="1"/>
</dbReference>
<dbReference type="GO" id="GO:0004180">
    <property type="term" value="F:carboxypeptidase activity"/>
    <property type="evidence" value="ECO:0007669"/>
    <property type="project" value="UniProtKB-KW"/>
</dbReference>
<evidence type="ECO:0000313" key="15">
    <source>
        <dbReference type="EMBL" id="NLW36379.1"/>
    </source>
</evidence>
<dbReference type="InterPro" id="IPR011815">
    <property type="entry name" value="PBP_1c"/>
</dbReference>
<keyword evidence="9" id="KW-0511">Multifunctional enzyme</keyword>
<dbReference type="InterPro" id="IPR001460">
    <property type="entry name" value="PCN-bd_Tpept"/>
</dbReference>
<dbReference type="InterPro" id="IPR001264">
    <property type="entry name" value="Glyco_trans_51"/>
</dbReference>
<evidence type="ECO:0000313" key="16">
    <source>
        <dbReference type="Proteomes" id="UP000777265"/>
    </source>
</evidence>
<dbReference type="GO" id="GO:0008955">
    <property type="term" value="F:peptidoglycan glycosyltransferase activity"/>
    <property type="evidence" value="ECO:0007669"/>
    <property type="project" value="UniProtKB-EC"/>
</dbReference>
<gene>
    <name evidence="15" type="primary">pbpC</name>
    <name evidence="15" type="ORF">GXY80_13030</name>
</gene>
<dbReference type="InterPro" id="IPR009647">
    <property type="entry name" value="PBP_C"/>
</dbReference>
<dbReference type="PANTHER" id="PTHR32282:SF15">
    <property type="entry name" value="PENICILLIN-BINDING PROTEIN 1C"/>
    <property type="match status" value="1"/>
</dbReference>
<dbReference type="InterPro" id="IPR036950">
    <property type="entry name" value="PBP_transglycosylase"/>
</dbReference>
<protein>
    <recommendedName>
        <fullName evidence="10">peptidoglycan glycosyltransferase</fullName>
        <ecNumber evidence="10">2.4.99.28</ecNumber>
    </recommendedName>
</protein>
<comment type="caution">
    <text evidence="15">The sequence shown here is derived from an EMBL/GenBank/DDBJ whole genome shotgun (WGS) entry which is preliminary data.</text>
</comment>
<evidence type="ECO:0000256" key="6">
    <source>
        <dbReference type="ARBA" id="ARBA00022676"/>
    </source>
</evidence>
<keyword evidence="4" id="KW-0121">Carboxypeptidase</keyword>
<dbReference type="GO" id="GO:0006508">
    <property type="term" value="P:proteolysis"/>
    <property type="evidence" value="ECO:0007669"/>
    <property type="project" value="UniProtKB-KW"/>
</dbReference>
<keyword evidence="8" id="KW-0378">Hydrolase</keyword>
<organism evidence="15 16">
    <name type="scientific">Syntrophorhabdus aromaticivorans</name>
    <dbReference type="NCBI Taxonomy" id="328301"/>
    <lineage>
        <taxon>Bacteria</taxon>
        <taxon>Pseudomonadati</taxon>
        <taxon>Thermodesulfobacteriota</taxon>
        <taxon>Syntrophorhabdia</taxon>
        <taxon>Syntrophorhabdales</taxon>
        <taxon>Syntrophorhabdaceae</taxon>
        <taxon>Syntrophorhabdus</taxon>
    </lineage>
</organism>
<evidence type="ECO:0000256" key="7">
    <source>
        <dbReference type="ARBA" id="ARBA00022679"/>
    </source>
</evidence>
<dbReference type="Pfam" id="PF06832">
    <property type="entry name" value="BiPBP_C"/>
    <property type="match status" value="1"/>
</dbReference>
<accession>A0A971S290</accession>
<dbReference type="NCBIfam" id="TIGR02073">
    <property type="entry name" value="PBP_1c"/>
    <property type="match status" value="1"/>
</dbReference>
<keyword evidence="7" id="KW-0808">Transferase</keyword>
<dbReference type="Pfam" id="PF00912">
    <property type="entry name" value="Transgly"/>
    <property type="match status" value="1"/>
</dbReference>
<evidence type="ECO:0000256" key="11">
    <source>
        <dbReference type="ARBA" id="ARBA00049902"/>
    </source>
</evidence>
<comment type="similarity">
    <text evidence="3">In the N-terminal section; belongs to the glycosyltransferase 51 family.</text>
</comment>
<comment type="similarity">
    <text evidence="2">In the C-terminal section; belongs to the transpeptidase family.</text>
</comment>
<dbReference type="EMBL" id="JAAYEE010000242">
    <property type="protein sequence ID" value="NLW36379.1"/>
    <property type="molecule type" value="Genomic_DNA"/>
</dbReference>
<feature type="domain" description="Penicillin-binding C-terminal" evidence="14">
    <location>
        <begin position="622"/>
        <end position="702"/>
    </location>
</feature>
<evidence type="ECO:0000259" key="12">
    <source>
        <dbReference type="Pfam" id="PF00905"/>
    </source>
</evidence>